<comment type="caution">
    <text evidence="2">The sequence shown here is derived from an EMBL/GenBank/DDBJ whole genome shotgun (WGS) entry which is preliminary data.</text>
</comment>
<reference evidence="2 3" key="1">
    <citation type="journal article" date="2018" name="Sci. Rep.">
        <title>Genomic signatures of local adaptation to the degree of environmental predictability in rotifers.</title>
        <authorList>
            <person name="Franch-Gras L."/>
            <person name="Hahn C."/>
            <person name="Garcia-Roger E.M."/>
            <person name="Carmona M.J."/>
            <person name="Serra M."/>
            <person name="Gomez A."/>
        </authorList>
    </citation>
    <scope>NUCLEOTIDE SEQUENCE [LARGE SCALE GENOMIC DNA]</scope>
    <source>
        <strain evidence="2">HYR1</strain>
    </source>
</reference>
<sequence>MDCYNQFRFHIHLRLWVWIFLVHLRVFVDLFANLVEACPFRTLNAEELARKFYFAIITRHGCPSNF</sequence>
<keyword evidence="3" id="KW-1185">Reference proteome</keyword>
<feature type="transmembrane region" description="Helical" evidence="1">
    <location>
        <begin position="15"/>
        <end position="35"/>
    </location>
</feature>
<evidence type="ECO:0000313" key="3">
    <source>
        <dbReference type="Proteomes" id="UP000276133"/>
    </source>
</evidence>
<name>A0A3M7P3Q9_BRAPC</name>
<proteinExistence type="predicted"/>
<keyword evidence="1" id="KW-0812">Transmembrane</keyword>
<evidence type="ECO:0000256" key="1">
    <source>
        <dbReference type="SAM" id="Phobius"/>
    </source>
</evidence>
<accession>A0A3M7P3Q9</accession>
<dbReference type="Proteomes" id="UP000276133">
    <property type="component" value="Unassembled WGS sequence"/>
</dbReference>
<evidence type="ECO:0000313" key="2">
    <source>
        <dbReference type="EMBL" id="RMZ93377.1"/>
    </source>
</evidence>
<keyword evidence="1" id="KW-1133">Transmembrane helix</keyword>
<gene>
    <name evidence="2" type="ORF">BpHYR1_040725</name>
</gene>
<dbReference type="AlphaFoldDB" id="A0A3M7P3Q9"/>
<dbReference type="EMBL" id="REGN01013864">
    <property type="protein sequence ID" value="RMZ93377.1"/>
    <property type="molecule type" value="Genomic_DNA"/>
</dbReference>
<protein>
    <submittedName>
        <fullName evidence="2">Uncharacterized protein</fullName>
    </submittedName>
</protein>
<keyword evidence="1" id="KW-0472">Membrane</keyword>
<organism evidence="2 3">
    <name type="scientific">Brachionus plicatilis</name>
    <name type="common">Marine rotifer</name>
    <name type="synonym">Brachionus muelleri</name>
    <dbReference type="NCBI Taxonomy" id="10195"/>
    <lineage>
        <taxon>Eukaryota</taxon>
        <taxon>Metazoa</taxon>
        <taxon>Spiralia</taxon>
        <taxon>Gnathifera</taxon>
        <taxon>Rotifera</taxon>
        <taxon>Eurotatoria</taxon>
        <taxon>Monogononta</taxon>
        <taxon>Pseudotrocha</taxon>
        <taxon>Ploima</taxon>
        <taxon>Brachionidae</taxon>
        <taxon>Brachionus</taxon>
    </lineage>
</organism>